<protein>
    <submittedName>
        <fullName evidence="6">PLD-like domain-containing protein</fullName>
    </submittedName>
</protein>
<evidence type="ECO:0000256" key="2">
    <source>
        <dbReference type="ARBA" id="ARBA00022737"/>
    </source>
</evidence>
<dbReference type="SUPFAM" id="SSF56024">
    <property type="entry name" value="Phospholipase D/nuclease"/>
    <property type="match status" value="1"/>
</dbReference>
<dbReference type="GO" id="GO:0005886">
    <property type="term" value="C:plasma membrane"/>
    <property type="evidence" value="ECO:0007669"/>
    <property type="project" value="TreeGrafter"/>
</dbReference>
<evidence type="ECO:0000256" key="1">
    <source>
        <dbReference type="ARBA" id="ARBA00000798"/>
    </source>
</evidence>
<name>A0A1I7KX67_9BURK</name>
<dbReference type="RefSeq" id="WP_229490545.1">
    <property type="nucleotide sequence ID" value="NZ_FPBO01000020.1"/>
</dbReference>
<reference evidence="7" key="1">
    <citation type="submission" date="2016-10" db="EMBL/GenBank/DDBJ databases">
        <authorList>
            <person name="Varghese N."/>
            <person name="Submissions S."/>
        </authorList>
    </citation>
    <scope>NUCLEOTIDE SEQUENCE [LARGE SCALE GENOMIC DNA]</scope>
    <source>
        <strain evidence="7">CGMCC 1.11014</strain>
    </source>
</reference>
<dbReference type="EMBL" id="FPBO01000020">
    <property type="protein sequence ID" value="SFV02015.1"/>
    <property type="molecule type" value="Genomic_DNA"/>
</dbReference>
<evidence type="ECO:0000256" key="4">
    <source>
        <dbReference type="ARBA" id="ARBA00023098"/>
    </source>
</evidence>
<evidence type="ECO:0000313" key="6">
    <source>
        <dbReference type="EMBL" id="SFV02015.1"/>
    </source>
</evidence>
<proteinExistence type="predicted"/>
<keyword evidence="4" id="KW-0443">Lipid metabolism</keyword>
<evidence type="ECO:0000259" key="5">
    <source>
        <dbReference type="PROSITE" id="PS50035"/>
    </source>
</evidence>
<dbReference type="PANTHER" id="PTHR18896">
    <property type="entry name" value="PHOSPHOLIPASE D"/>
    <property type="match status" value="1"/>
</dbReference>
<dbReference type="InterPro" id="IPR025202">
    <property type="entry name" value="PLD-like_dom"/>
</dbReference>
<gene>
    <name evidence="6" type="ORF">SAMN05216552_1020119</name>
</gene>
<evidence type="ECO:0000313" key="7">
    <source>
        <dbReference type="Proteomes" id="UP000199391"/>
    </source>
</evidence>
<comment type="catalytic activity">
    <reaction evidence="1">
        <text>a 1,2-diacyl-sn-glycero-3-phosphocholine + H2O = a 1,2-diacyl-sn-glycero-3-phosphate + choline + H(+)</text>
        <dbReference type="Rhea" id="RHEA:14445"/>
        <dbReference type="ChEBI" id="CHEBI:15354"/>
        <dbReference type="ChEBI" id="CHEBI:15377"/>
        <dbReference type="ChEBI" id="CHEBI:15378"/>
        <dbReference type="ChEBI" id="CHEBI:57643"/>
        <dbReference type="ChEBI" id="CHEBI:58608"/>
        <dbReference type="EC" id="3.1.4.4"/>
    </reaction>
</comment>
<dbReference type="GO" id="GO:0004630">
    <property type="term" value="F:phospholipase D activity"/>
    <property type="evidence" value="ECO:0007669"/>
    <property type="project" value="UniProtKB-EC"/>
</dbReference>
<keyword evidence="7" id="KW-1185">Reference proteome</keyword>
<keyword evidence="2" id="KW-0677">Repeat</keyword>
<accession>A0A1I7KX67</accession>
<dbReference type="GO" id="GO:0009395">
    <property type="term" value="P:phospholipid catabolic process"/>
    <property type="evidence" value="ECO:0007669"/>
    <property type="project" value="TreeGrafter"/>
</dbReference>
<dbReference type="Proteomes" id="UP000199391">
    <property type="component" value="Unassembled WGS sequence"/>
</dbReference>
<sequence length="219" mass="24482">WAQHLCACVQRQREGGYTKPIYVFILTSTPEIAGMDPATYDVAKTLGHSHTMVYEHAETVEKARKRLQAEPLTPEKLAKFGINVVMGSLWTCAKPPSSRRLRPDEYEEIYIHAKVAIVDDAAFTIGSANLNLRSMALDSELNVLSEAKDVAYQLRCDLFRQCSGNPGDPGPAQFSNMLKVFENWKEDMEKNAASMKSGARLVNQLMPFHVDRKPGKPVI</sequence>
<dbReference type="PANTHER" id="PTHR18896:SF76">
    <property type="entry name" value="PHOSPHOLIPASE"/>
    <property type="match status" value="1"/>
</dbReference>
<dbReference type="Pfam" id="PF13091">
    <property type="entry name" value="PLDc_2"/>
    <property type="match status" value="1"/>
</dbReference>
<keyword evidence="3" id="KW-0378">Hydrolase</keyword>
<dbReference type="AlphaFoldDB" id="A0A1I7KX67"/>
<dbReference type="SMART" id="SM00155">
    <property type="entry name" value="PLDc"/>
    <property type="match status" value="1"/>
</dbReference>
<feature type="non-terminal residue" evidence="6">
    <location>
        <position position="1"/>
    </location>
</feature>
<dbReference type="InterPro" id="IPR001736">
    <property type="entry name" value="PLipase_D/transphosphatidylase"/>
</dbReference>
<evidence type="ECO:0000256" key="3">
    <source>
        <dbReference type="ARBA" id="ARBA00022801"/>
    </source>
</evidence>
<feature type="domain" description="PLD phosphodiesterase" evidence="5">
    <location>
        <begin position="107"/>
        <end position="134"/>
    </location>
</feature>
<organism evidence="6 7">
    <name type="scientific">Pseudoduganella namucuonensis</name>
    <dbReference type="NCBI Taxonomy" id="1035707"/>
    <lineage>
        <taxon>Bacteria</taxon>
        <taxon>Pseudomonadati</taxon>
        <taxon>Pseudomonadota</taxon>
        <taxon>Betaproteobacteria</taxon>
        <taxon>Burkholderiales</taxon>
        <taxon>Oxalobacteraceae</taxon>
        <taxon>Telluria group</taxon>
        <taxon>Pseudoduganella</taxon>
    </lineage>
</organism>
<dbReference type="STRING" id="1035707.SAMN05216552_1020119"/>
<dbReference type="InterPro" id="IPR015679">
    <property type="entry name" value="PLipase_D_fam"/>
</dbReference>
<dbReference type="PROSITE" id="PS50035">
    <property type="entry name" value="PLD"/>
    <property type="match status" value="1"/>
</dbReference>
<dbReference type="Gene3D" id="3.30.870.10">
    <property type="entry name" value="Endonuclease Chain A"/>
    <property type="match status" value="1"/>
</dbReference>